<protein>
    <submittedName>
        <fullName evidence="5">Restriction endonuclease subunit S</fullName>
        <ecNumber evidence="5">3.1.21.-</ecNumber>
    </submittedName>
</protein>
<keyword evidence="5" id="KW-0540">Nuclease</keyword>
<keyword evidence="5" id="KW-0378">Hydrolase</keyword>
<dbReference type="Proteomes" id="UP001056268">
    <property type="component" value="Chromosome"/>
</dbReference>
<dbReference type="InterPro" id="IPR000055">
    <property type="entry name" value="Restrct_endonuc_typeI_TRD"/>
</dbReference>
<proteinExistence type="inferred from homology"/>
<evidence type="ECO:0000313" key="5">
    <source>
        <dbReference type="EMBL" id="URW78451.1"/>
    </source>
</evidence>
<dbReference type="PANTHER" id="PTHR43140:SF1">
    <property type="entry name" value="TYPE I RESTRICTION ENZYME ECOKI SPECIFICITY SUBUNIT"/>
    <property type="match status" value="1"/>
</dbReference>
<accession>A0ABY4U3J0</accession>
<dbReference type="GO" id="GO:0016787">
    <property type="term" value="F:hydrolase activity"/>
    <property type="evidence" value="ECO:0007669"/>
    <property type="project" value="UniProtKB-KW"/>
</dbReference>
<sequence>MLPQIEVMVNEHVYIFRGKPNIIHQSYLFYCLNSDIIQNQIKNLAYNKSAQPGLNREHINSIYIPLPSLEKQQEIIEELNSYQKIIEGAKQIIDNWHPYFAINK</sequence>
<dbReference type="Pfam" id="PF01420">
    <property type="entry name" value="Methylase_S"/>
    <property type="match status" value="1"/>
</dbReference>
<keyword evidence="2" id="KW-0680">Restriction system</keyword>
<evidence type="ECO:0000256" key="1">
    <source>
        <dbReference type="ARBA" id="ARBA00010923"/>
    </source>
</evidence>
<keyword evidence="5" id="KW-0255">Endonuclease</keyword>
<dbReference type="GO" id="GO:0004519">
    <property type="term" value="F:endonuclease activity"/>
    <property type="evidence" value="ECO:0007669"/>
    <property type="project" value="UniProtKB-KW"/>
</dbReference>
<organism evidence="5 6">
    <name type="scientific">Rickettsia conorii subsp. raoultii</name>
    <dbReference type="NCBI Taxonomy" id="369822"/>
    <lineage>
        <taxon>Bacteria</taxon>
        <taxon>Pseudomonadati</taxon>
        <taxon>Pseudomonadota</taxon>
        <taxon>Alphaproteobacteria</taxon>
        <taxon>Rickettsiales</taxon>
        <taxon>Rickettsiaceae</taxon>
        <taxon>Rickettsieae</taxon>
        <taxon>Rickettsia</taxon>
        <taxon>spotted fever group</taxon>
    </lineage>
</organism>
<evidence type="ECO:0000256" key="3">
    <source>
        <dbReference type="ARBA" id="ARBA00023125"/>
    </source>
</evidence>
<evidence type="ECO:0000313" key="6">
    <source>
        <dbReference type="Proteomes" id="UP001056268"/>
    </source>
</evidence>
<name>A0ABY4U3J0_RICCR</name>
<reference evidence="5" key="1">
    <citation type="submission" date="2022-05" db="EMBL/GenBank/DDBJ databases">
        <title>Tracking Rickettsia raoultii infection dynamics in vivo by bioorthogonal metabolic labeling.</title>
        <authorList>
            <person name="Zhu D.-Y."/>
            <person name="Jia N."/>
            <person name="Li C."/>
            <person name="Zhang M.-Z."/>
            <person name="Liu H.-B."/>
            <person name="Cao W.-C."/>
        </authorList>
    </citation>
    <scope>NUCLEOTIDE SEQUENCE</scope>
    <source>
        <strain evidence="5">BIME</strain>
    </source>
</reference>
<dbReference type="EC" id="3.1.21.-" evidence="5"/>
<keyword evidence="3" id="KW-0238">DNA-binding</keyword>
<comment type="similarity">
    <text evidence="1">Belongs to the type-I restriction system S methylase family.</text>
</comment>
<gene>
    <name evidence="5" type="ORF">NBT09_03155</name>
</gene>
<dbReference type="EMBL" id="CP098324">
    <property type="protein sequence ID" value="URW78451.1"/>
    <property type="molecule type" value="Genomic_DNA"/>
</dbReference>
<dbReference type="RefSeq" id="WP_232218740.1">
    <property type="nucleotide sequence ID" value="NZ_CP019435.1"/>
</dbReference>
<keyword evidence="6" id="KW-1185">Reference proteome</keyword>
<dbReference type="InterPro" id="IPR044946">
    <property type="entry name" value="Restrct_endonuc_typeI_TRD_sf"/>
</dbReference>
<evidence type="ECO:0000256" key="2">
    <source>
        <dbReference type="ARBA" id="ARBA00022747"/>
    </source>
</evidence>
<evidence type="ECO:0000259" key="4">
    <source>
        <dbReference type="Pfam" id="PF01420"/>
    </source>
</evidence>
<dbReference type="SUPFAM" id="SSF116734">
    <property type="entry name" value="DNA methylase specificity domain"/>
    <property type="match status" value="1"/>
</dbReference>
<dbReference type="PANTHER" id="PTHR43140">
    <property type="entry name" value="TYPE-1 RESTRICTION ENZYME ECOKI SPECIFICITY PROTEIN"/>
    <property type="match status" value="1"/>
</dbReference>
<dbReference type="Gene3D" id="3.90.220.20">
    <property type="entry name" value="DNA methylase specificity domains"/>
    <property type="match status" value="1"/>
</dbReference>
<feature type="domain" description="Type I restriction modification DNA specificity" evidence="4">
    <location>
        <begin position="6"/>
        <end position="93"/>
    </location>
</feature>
<dbReference type="InterPro" id="IPR051212">
    <property type="entry name" value="Type-I_RE_S_subunit"/>
</dbReference>